<dbReference type="GO" id="GO:0000976">
    <property type="term" value="F:transcription cis-regulatory region binding"/>
    <property type="evidence" value="ECO:0007669"/>
    <property type="project" value="TreeGrafter"/>
</dbReference>
<comment type="caution">
    <text evidence="6">The sequence shown here is derived from an EMBL/GenBank/DDBJ whole genome shotgun (WGS) entry which is preliminary data.</text>
</comment>
<evidence type="ECO:0000313" key="7">
    <source>
        <dbReference type="Proteomes" id="UP000785759"/>
    </source>
</evidence>
<dbReference type="PRINTS" id="PR00039">
    <property type="entry name" value="HTHLYSR"/>
</dbReference>
<dbReference type="InterPro" id="IPR036388">
    <property type="entry name" value="WH-like_DNA-bd_sf"/>
</dbReference>
<dbReference type="SUPFAM" id="SSF53850">
    <property type="entry name" value="Periplasmic binding protein-like II"/>
    <property type="match status" value="1"/>
</dbReference>
<dbReference type="AlphaFoldDB" id="A0AAJ5FJR2"/>
<dbReference type="SUPFAM" id="SSF46785">
    <property type="entry name" value="Winged helix' DNA-binding domain"/>
    <property type="match status" value="1"/>
</dbReference>
<dbReference type="InterPro" id="IPR005119">
    <property type="entry name" value="LysR_subst-bd"/>
</dbReference>
<dbReference type="Gene3D" id="3.40.190.10">
    <property type="entry name" value="Periplasmic binding protein-like II"/>
    <property type="match status" value="2"/>
</dbReference>
<dbReference type="Pfam" id="PF03466">
    <property type="entry name" value="LysR_substrate"/>
    <property type="match status" value="1"/>
</dbReference>
<comment type="similarity">
    <text evidence="1">Belongs to the LysR transcriptional regulatory family.</text>
</comment>
<dbReference type="InterPro" id="IPR000847">
    <property type="entry name" value="LysR_HTH_N"/>
</dbReference>
<keyword evidence="2" id="KW-0805">Transcription regulation</keyword>
<evidence type="ECO:0000256" key="3">
    <source>
        <dbReference type="ARBA" id="ARBA00023125"/>
    </source>
</evidence>
<gene>
    <name evidence="6" type="ORF">DIS17_01910</name>
</gene>
<keyword evidence="4" id="KW-0804">Transcription</keyword>
<evidence type="ECO:0000259" key="5">
    <source>
        <dbReference type="PROSITE" id="PS50931"/>
    </source>
</evidence>
<dbReference type="Gene3D" id="1.10.10.10">
    <property type="entry name" value="Winged helix-like DNA-binding domain superfamily/Winged helix DNA-binding domain"/>
    <property type="match status" value="1"/>
</dbReference>
<dbReference type="PANTHER" id="PTHR30126:SF91">
    <property type="entry name" value="LYSR FAMILY TRANSCRIPTIONAL REGULATOR"/>
    <property type="match status" value="1"/>
</dbReference>
<dbReference type="PROSITE" id="PS50931">
    <property type="entry name" value="HTH_LYSR"/>
    <property type="match status" value="1"/>
</dbReference>
<evidence type="ECO:0000256" key="4">
    <source>
        <dbReference type="ARBA" id="ARBA00023163"/>
    </source>
</evidence>
<reference evidence="6" key="1">
    <citation type="submission" date="2018-05" db="EMBL/GenBank/DDBJ databases">
        <title>Genome Comparison of Lactic Acid Bacteria Isolated from non-Wheat Sourdough.</title>
        <authorList>
            <person name="Rice T."/>
            <person name="Axel C."/>
            <person name="Lynch K.M."/>
            <person name="Benz C."/>
            <person name="Arendt E.K."/>
            <person name="Coffey A."/>
        </authorList>
    </citation>
    <scope>NUCLEOTIDE SEQUENCE</scope>
    <source>
        <strain evidence="6">TR055</strain>
    </source>
</reference>
<protein>
    <submittedName>
        <fullName evidence="6">LysR family transcriptional regulator</fullName>
    </submittedName>
</protein>
<dbReference type="Proteomes" id="UP000785759">
    <property type="component" value="Unassembled WGS sequence"/>
</dbReference>
<proteinExistence type="inferred from homology"/>
<evidence type="ECO:0000256" key="1">
    <source>
        <dbReference type="ARBA" id="ARBA00009437"/>
    </source>
</evidence>
<organism evidence="6 7">
    <name type="scientific">Levilactobacillus brevis</name>
    <name type="common">Lactobacillus brevis</name>
    <dbReference type="NCBI Taxonomy" id="1580"/>
    <lineage>
        <taxon>Bacteria</taxon>
        <taxon>Bacillati</taxon>
        <taxon>Bacillota</taxon>
        <taxon>Bacilli</taxon>
        <taxon>Lactobacillales</taxon>
        <taxon>Lactobacillaceae</taxon>
        <taxon>Levilactobacillus</taxon>
    </lineage>
</organism>
<dbReference type="GO" id="GO:0003700">
    <property type="term" value="F:DNA-binding transcription factor activity"/>
    <property type="evidence" value="ECO:0007669"/>
    <property type="project" value="InterPro"/>
</dbReference>
<feature type="domain" description="HTH lysR-type" evidence="5">
    <location>
        <begin position="1"/>
        <end position="63"/>
    </location>
</feature>
<dbReference type="Pfam" id="PF00126">
    <property type="entry name" value="HTH_1"/>
    <property type="match status" value="1"/>
</dbReference>
<dbReference type="InterPro" id="IPR036390">
    <property type="entry name" value="WH_DNA-bd_sf"/>
</dbReference>
<keyword evidence="3" id="KW-0238">DNA-binding</keyword>
<accession>A0AAJ5FJR2</accession>
<sequence length="300" mass="33491">MRSDDMLDKRYETLLVLVQTKSYTQTAQRLFITQPAVSQQIKSLEMELNVKLVRYQRPRLTITPAGQELAAFVQRIQVQANKVVTALQHPQVTRQVIFSTTLSLSEFLAPQLIQAIQATQQFRDIQCRVTNTQAALTAIDRGTSDFALIEGNFDKTRYDYQVVREEPFVAVVAANHPLAQQAQVSWADLTAYPLLLRELGSGSREILTNLAQAANVTLAEFSQTVTINNLAAIRQLLLQGAGVSFVYRSVVASELAVGKLVTLRLPAGQLLHELAVVYARDSFFAADYQRWTQALRQPGN</sequence>
<dbReference type="EMBL" id="QFDK01000002">
    <property type="protein sequence ID" value="TOZ05431.1"/>
    <property type="molecule type" value="Genomic_DNA"/>
</dbReference>
<evidence type="ECO:0000256" key="2">
    <source>
        <dbReference type="ARBA" id="ARBA00023015"/>
    </source>
</evidence>
<evidence type="ECO:0000313" key="6">
    <source>
        <dbReference type="EMBL" id="TOZ05431.1"/>
    </source>
</evidence>
<name>A0AAJ5FJR2_LEVBR</name>
<dbReference type="PANTHER" id="PTHR30126">
    <property type="entry name" value="HTH-TYPE TRANSCRIPTIONAL REGULATOR"/>
    <property type="match status" value="1"/>
</dbReference>